<accession>A0ABV4C4R4</accession>
<comment type="similarity">
    <text evidence="7">Belongs to the PINc/VapC protein family.</text>
</comment>
<evidence type="ECO:0000256" key="5">
    <source>
        <dbReference type="ARBA" id="ARBA00022801"/>
    </source>
</evidence>
<dbReference type="NCBIfam" id="TIGR00028">
    <property type="entry name" value="Mtu_PIN_fam"/>
    <property type="match status" value="1"/>
</dbReference>
<evidence type="ECO:0000256" key="4">
    <source>
        <dbReference type="ARBA" id="ARBA00022723"/>
    </source>
</evidence>
<feature type="binding site" evidence="7">
    <location>
        <position position="108"/>
    </location>
    <ligand>
        <name>Mg(2+)</name>
        <dbReference type="ChEBI" id="CHEBI:18420"/>
    </ligand>
</feature>
<evidence type="ECO:0000256" key="7">
    <source>
        <dbReference type="HAMAP-Rule" id="MF_00265"/>
    </source>
</evidence>
<comment type="function">
    <text evidence="7">Toxic component of a toxin-antitoxin (TA) system. An RNase.</text>
</comment>
<evidence type="ECO:0000256" key="2">
    <source>
        <dbReference type="ARBA" id="ARBA00022649"/>
    </source>
</evidence>
<dbReference type="Gene3D" id="3.40.50.1010">
    <property type="entry name" value="5'-nuclease"/>
    <property type="match status" value="1"/>
</dbReference>
<feature type="binding site" evidence="7">
    <location>
        <position position="5"/>
    </location>
    <ligand>
        <name>Mg(2+)</name>
        <dbReference type="ChEBI" id="CHEBI:18420"/>
    </ligand>
</feature>
<name>A0ABV4C4R4_9MYCO</name>
<dbReference type="InterPro" id="IPR022907">
    <property type="entry name" value="VapC_family"/>
</dbReference>
<keyword evidence="5 7" id="KW-0378">Hydrolase</keyword>
<feature type="domain" description="PIN" evidence="8">
    <location>
        <begin position="2"/>
        <end position="133"/>
    </location>
</feature>
<keyword evidence="7" id="KW-0800">Toxin</keyword>
<evidence type="ECO:0000256" key="6">
    <source>
        <dbReference type="ARBA" id="ARBA00022842"/>
    </source>
</evidence>
<dbReference type="EC" id="3.1.-.-" evidence="7"/>
<organism evidence="9 10">
    <name type="scientific">Mycobacterium servetii</name>
    <dbReference type="NCBI Taxonomy" id="3237418"/>
    <lineage>
        <taxon>Bacteria</taxon>
        <taxon>Bacillati</taxon>
        <taxon>Actinomycetota</taxon>
        <taxon>Actinomycetes</taxon>
        <taxon>Mycobacteriales</taxon>
        <taxon>Mycobacteriaceae</taxon>
        <taxon>Mycobacterium</taxon>
    </lineage>
</organism>
<evidence type="ECO:0000256" key="3">
    <source>
        <dbReference type="ARBA" id="ARBA00022722"/>
    </source>
</evidence>
<dbReference type="InterPro" id="IPR029060">
    <property type="entry name" value="PIN-like_dom_sf"/>
</dbReference>
<evidence type="ECO:0000256" key="1">
    <source>
        <dbReference type="ARBA" id="ARBA00001946"/>
    </source>
</evidence>
<dbReference type="InterPro" id="IPR002716">
    <property type="entry name" value="PIN_dom"/>
</dbReference>
<dbReference type="Proteomes" id="UP001564760">
    <property type="component" value="Unassembled WGS sequence"/>
</dbReference>
<comment type="caution">
    <text evidence="9">The sequence shown here is derived from an EMBL/GenBank/DDBJ whole genome shotgun (WGS) entry which is preliminary data.</text>
</comment>
<reference evidence="9 10" key="1">
    <citation type="submission" date="2024-08" db="EMBL/GenBank/DDBJ databases">
        <title>Mycobacterium servetensis sp. nov., a novel rapid-growing mycobacterial species recovered from a human patient in Zaragoza, Spain.</title>
        <authorList>
            <person name="Tristancho-Baro A.I."/>
            <person name="Buenestado-Serrano S."/>
            <person name="Garcia De Viedma D."/>
            <person name="Milagro-Beamonte A."/>
            <person name="Burillo N."/>
            <person name="Sanz S."/>
            <person name="Lopez-Calleja A.I."/>
            <person name="Penas-Utrilla D."/>
            <person name="Guardingo M."/>
            <person name="Garcia M.J."/>
            <person name="Vinuelas-Bayon J."/>
        </authorList>
    </citation>
    <scope>NUCLEOTIDE SEQUENCE [LARGE SCALE GENOMIC DNA]</scope>
    <source>
        <strain evidence="10">HUMS_12744610</strain>
    </source>
</reference>
<evidence type="ECO:0000313" key="10">
    <source>
        <dbReference type="Proteomes" id="UP001564760"/>
    </source>
</evidence>
<dbReference type="EMBL" id="JBGEDP010000001">
    <property type="protein sequence ID" value="MEY8015748.1"/>
    <property type="molecule type" value="Genomic_DNA"/>
</dbReference>
<dbReference type="SUPFAM" id="SSF88723">
    <property type="entry name" value="PIN domain-like"/>
    <property type="match status" value="1"/>
</dbReference>
<evidence type="ECO:0000313" key="9">
    <source>
        <dbReference type="EMBL" id="MEY8015748.1"/>
    </source>
</evidence>
<gene>
    <name evidence="7" type="primary">vapC</name>
    <name evidence="9" type="ORF">AB8998_12385</name>
</gene>
<keyword evidence="4 7" id="KW-0479">Metal-binding</keyword>
<proteinExistence type="inferred from homology"/>
<keyword evidence="2 7" id="KW-1277">Toxin-antitoxin system</keyword>
<evidence type="ECO:0000259" key="8">
    <source>
        <dbReference type="Pfam" id="PF01850"/>
    </source>
</evidence>
<keyword evidence="6 7" id="KW-0460">Magnesium</keyword>
<dbReference type="InterPro" id="IPR006226">
    <property type="entry name" value="Mtu_PIN"/>
</dbReference>
<keyword evidence="10" id="KW-1185">Reference proteome</keyword>
<dbReference type="HAMAP" id="MF_00265">
    <property type="entry name" value="VapC_Nob1"/>
    <property type="match status" value="1"/>
</dbReference>
<keyword evidence="3 7" id="KW-0540">Nuclease</keyword>
<sequence>MIAVDTNILVYAHRRDSEFHSAASARIKTLAEGKAAWAVPWPCLHEFFAISTHPKIYSPPSSQSQAIAQVDAWLESPSLSVLGEPAGYWERLKTMLAAGKVTGSLVHDAHIAALCVAHGVRELWSADRDFGRFGSVVAVRNPLVG</sequence>
<protein>
    <recommendedName>
        <fullName evidence="7">Ribonuclease VapC</fullName>
        <shortName evidence="7">RNase VapC</shortName>
        <ecNumber evidence="7">3.1.-.-</ecNumber>
    </recommendedName>
    <alternativeName>
        <fullName evidence="7">Toxin VapC</fullName>
    </alternativeName>
</protein>
<dbReference type="RefSeq" id="WP_369738224.1">
    <property type="nucleotide sequence ID" value="NZ_JBGEDP010000001.1"/>
</dbReference>
<dbReference type="Pfam" id="PF01850">
    <property type="entry name" value="PIN"/>
    <property type="match status" value="1"/>
</dbReference>
<comment type="cofactor">
    <cofactor evidence="1 7">
        <name>Mg(2+)</name>
        <dbReference type="ChEBI" id="CHEBI:18420"/>
    </cofactor>
</comment>